<proteinExistence type="predicted"/>
<accession>A0A2H5BPQ2</accession>
<feature type="transmembrane region" description="Helical" evidence="1">
    <location>
        <begin position="12"/>
        <end position="35"/>
    </location>
</feature>
<evidence type="ECO:0000313" key="2">
    <source>
        <dbReference type="EMBL" id="AUG88313.1"/>
    </source>
</evidence>
<keyword evidence="1" id="KW-0472">Membrane</keyword>
<protein>
    <submittedName>
        <fullName evidence="2">Uncharacterized protein</fullName>
    </submittedName>
</protein>
<reference evidence="3" key="1">
    <citation type="submission" date="2017-11" db="EMBL/GenBank/DDBJ databases">
        <title>Complete genome of Salmonella Myophage Mutine.</title>
        <authorList>
            <person name="Gutierrez J."/>
            <person name="Xie Y."/>
            <person name="Gill J.J."/>
            <person name="Liu M."/>
        </authorList>
    </citation>
    <scope>NUCLEOTIDE SEQUENCE [LARGE SCALE GENOMIC DNA]</scope>
</reference>
<keyword evidence="1" id="KW-1133">Transmembrane helix</keyword>
<sequence length="82" mass="9713">MGEYMSFWWAKFLVELQISGAVFLLLFLIAMIPVTRKAIKQWRCKHPTYRENYACQAICTHCGKDMGFVGIIRKMKNHKEVW</sequence>
<dbReference type="EMBL" id="MG428992">
    <property type="protein sequence ID" value="AUG88313.1"/>
    <property type="molecule type" value="Genomic_DNA"/>
</dbReference>
<evidence type="ECO:0000256" key="1">
    <source>
        <dbReference type="SAM" id="Phobius"/>
    </source>
</evidence>
<dbReference type="Proteomes" id="UP000240732">
    <property type="component" value="Segment"/>
</dbReference>
<name>A0A2H5BPQ2_9CAUD</name>
<gene>
    <name evidence="2" type="ORF">CPT_Mutine_181</name>
</gene>
<keyword evidence="1" id="KW-0812">Transmembrane</keyword>
<evidence type="ECO:0000313" key="3">
    <source>
        <dbReference type="Proteomes" id="UP000240732"/>
    </source>
</evidence>
<organism evidence="2 3">
    <name type="scientific">Salmonella phage Mutine</name>
    <dbReference type="NCBI Taxonomy" id="2054274"/>
    <lineage>
        <taxon>Viruses</taxon>
        <taxon>Duplodnaviria</taxon>
        <taxon>Heunggongvirae</taxon>
        <taxon>Uroviricota</taxon>
        <taxon>Caudoviricetes</taxon>
        <taxon>Pantevenvirales</taxon>
        <taxon>Ackermannviridae</taxon>
        <taxon>Cvivirinae</taxon>
        <taxon>Kuttervirus</taxon>
        <taxon>Kuttervirus mutine</taxon>
    </lineage>
</organism>
<keyword evidence="3" id="KW-1185">Reference proteome</keyword>